<proteinExistence type="predicted"/>
<organism evidence="2 3">
    <name type="scientific">Piscinibacter terrae</name>
    <dbReference type="NCBI Taxonomy" id="2496871"/>
    <lineage>
        <taxon>Bacteria</taxon>
        <taxon>Pseudomonadati</taxon>
        <taxon>Pseudomonadota</taxon>
        <taxon>Betaproteobacteria</taxon>
        <taxon>Burkholderiales</taxon>
        <taxon>Sphaerotilaceae</taxon>
        <taxon>Piscinibacter</taxon>
    </lineage>
</organism>
<evidence type="ECO:0000256" key="1">
    <source>
        <dbReference type="SAM" id="MobiDB-lite"/>
    </source>
</evidence>
<accession>A0A3N7JW71</accession>
<keyword evidence="3" id="KW-1185">Reference proteome</keyword>
<sequence length="224" mass="24668">MAQERTGQVALEQAGSQVEDARHPNSTRDPMNFKTSIRALIAACAAIGFAALCHAADVPAASAGAPRDGQHDFDFNLGVWKTHIKRNMTPLTGRTELVEMHGTVRVRPVWNGKGMLEEIEADGPRGHWQAMTLFLYNPQSRQWSMSFANSANGKLDVPMIGTYAGGRIELYQQDNVGGRSIFVRGTWSDITPTSHSYQEDYSDDGGKTWEPSFTARLTLERAAL</sequence>
<name>A0A3N7JW71_9BURK</name>
<dbReference type="Proteomes" id="UP000267464">
    <property type="component" value="Unassembled WGS sequence"/>
</dbReference>
<evidence type="ECO:0000313" key="3">
    <source>
        <dbReference type="Proteomes" id="UP000267464"/>
    </source>
</evidence>
<evidence type="ECO:0000313" key="2">
    <source>
        <dbReference type="EMBL" id="RQP23125.1"/>
    </source>
</evidence>
<dbReference type="AlphaFoldDB" id="A0A3N7JW71"/>
<feature type="region of interest" description="Disordered" evidence="1">
    <location>
        <begin position="1"/>
        <end position="29"/>
    </location>
</feature>
<dbReference type="EMBL" id="QUSW01000005">
    <property type="protein sequence ID" value="RQP23125.1"/>
    <property type="molecule type" value="Genomic_DNA"/>
</dbReference>
<comment type="caution">
    <text evidence="2">The sequence shown here is derived from an EMBL/GenBank/DDBJ whole genome shotgun (WGS) entry which is preliminary data.</text>
</comment>
<reference evidence="2 3" key="2">
    <citation type="submission" date="2018-12" db="EMBL/GenBank/DDBJ databases">
        <title>Rhizobacter gummiphilus sp. nov., a rubber-degrading bacterium isolated from the soil of a botanical garden in Japan.</title>
        <authorList>
            <person name="Shunsuke S.S."/>
        </authorList>
    </citation>
    <scope>NUCLEOTIDE SEQUENCE [LARGE SCALE GENOMIC DNA]</scope>
    <source>
        <strain evidence="2 3">S-16</strain>
    </source>
</reference>
<protein>
    <recommendedName>
        <fullName evidence="4">DUF1579 domain-containing protein</fullName>
    </recommendedName>
</protein>
<reference evidence="2 3" key="1">
    <citation type="submission" date="2018-08" db="EMBL/GenBank/DDBJ databases">
        <authorList>
            <person name="Khan S.A."/>
            <person name="Jeon C.O."/>
            <person name="Chun B.H."/>
            <person name="Jeong S.E."/>
        </authorList>
    </citation>
    <scope>NUCLEOTIDE SEQUENCE [LARGE SCALE GENOMIC DNA]</scope>
    <source>
        <strain evidence="2 3">S-16</strain>
    </source>
</reference>
<evidence type="ECO:0008006" key="4">
    <source>
        <dbReference type="Google" id="ProtNLM"/>
    </source>
</evidence>
<gene>
    <name evidence="2" type="ORF">DZC73_18575</name>
</gene>